<dbReference type="OrthoDB" id="6888798at2"/>
<accession>A0A1G8LWZ1</accession>
<organism evidence="1 2">
    <name type="scientific">Pseudomonas abietaniphila</name>
    <dbReference type="NCBI Taxonomy" id="89065"/>
    <lineage>
        <taxon>Bacteria</taxon>
        <taxon>Pseudomonadati</taxon>
        <taxon>Pseudomonadota</taxon>
        <taxon>Gammaproteobacteria</taxon>
        <taxon>Pseudomonadales</taxon>
        <taxon>Pseudomonadaceae</taxon>
        <taxon>Pseudomonas</taxon>
    </lineage>
</organism>
<dbReference type="AlphaFoldDB" id="A0A1G8LWZ1"/>
<dbReference type="STRING" id="89065.SAMN05216605_11510"/>
<protein>
    <submittedName>
        <fullName evidence="1">Uncharacterized protein</fullName>
    </submittedName>
</protein>
<dbReference type="RefSeq" id="WP_074756560.1">
    <property type="nucleotide sequence ID" value="NZ_FNCO01000015.1"/>
</dbReference>
<evidence type="ECO:0000313" key="2">
    <source>
        <dbReference type="Proteomes" id="UP000182894"/>
    </source>
</evidence>
<sequence length="135" mass="15095">MFTPLTYAQLLHIAHRSSAVTHPCACLAKPFAGWEGLPVSIKESQLRETGSLIAAEEEDLTLDEYHPDGTSYWSEKAPIAPQFFPYNRCKVCECVDCSRVYLRYAEAGAYHIEQRIRSLDPALMVDVAFEGVGRA</sequence>
<keyword evidence="2" id="KW-1185">Reference proteome</keyword>
<proteinExistence type="predicted"/>
<name>A0A1G8LWZ1_9PSED</name>
<reference evidence="2" key="1">
    <citation type="submission" date="2016-10" db="EMBL/GenBank/DDBJ databases">
        <authorList>
            <person name="Varghese N."/>
            <person name="Submissions S."/>
        </authorList>
    </citation>
    <scope>NUCLEOTIDE SEQUENCE [LARGE SCALE GENOMIC DNA]</scope>
    <source>
        <strain evidence="2">ATCC 700689</strain>
    </source>
</reference>
<dbReference type="Proteomes" id="UP000182894">
    <property type="component" value="Unassembled WGS sequence"/>
</dbReference>
<evidence type="ECO:0000313" key="1">
    <source>
        <dbReference type="EMBL" id="SDI60188.1"/>
    </source>
</evidence>
<gene>
    <name evidence="1" type="ORF">SAMN05216605_11510</name>
</gene>
<dbReference type="EMBL" id="FNCO01000015">
    <property type="protein sequence ID" value="SDI60188.1"/>
    <property type="molecule type" value="Genomic_DNA"/>
</dbReference>